<reference evidence="3 4" key="1">
    <citation type="journal article" date="2017" name="Nature">
        <title>The Apostasia genome and the evolution of orchids.</title>
        <authorList>
            <person name="Zhang G.Q."/>
            <person name="Liu K.W."/>
            <person name="Li Z."/>
            <person name="Lohaus R."/>
            <person name="Hsiao Y.Y."/>
            <person name="Niu S.C."/>
            <person name="Wang J.Y."/>
            <person name="Lin Y.C."/>
            <person name="Xu Q."/>
            <person name="Chen L.J."/>
            <person name="Yoshida K."/>
            <person name="Fujiwara S."/>
            <person name="Wang Z.W."/>
            <person name="Zhang Y.Q."/>
            <person name="Mitsuda N."/>
            <person name="Wang M."/>
            <person name="Liu G.H."/>
            <person name="Pecoraro L."/>
            <person name="Huang H.X."/>
            <person name="Xiao X.J."/>
            <person name="Lin M."/>
            <person name="Wu X.Y."/>
            <person name="Wu W.L."/>
            <person name="Chen Y.Y."/>
            <person name="Chang S.B."/>
            <person name="Sakamoto S."/>
            <person name="Ohme-Takagi M."/>
            <person name="Yagi M."/>
            <person name="Zeng S.J."/>
            <person name="Shen C.Y."/>
            <person name="Yeh C.M."/>
            <person name="Luo Y.B."/>
            <person name="Tsai W.C."/>
            <person name="Van de Peer Y."/>
            <person name="Liu Z.J."/>
        </authorList>
    </citation>
    <scope>NUCLEOTIDE SEQUENCE [LARGE SCALE GENOMIC DNA]</scope>
    <source>
        <strain evidence="4">cv. Shenzhen</strain>
        <tissue evidence="3">Stem</tissue>
    </source>
</reference>
<gene>
    <name evidence="3" type="ORF">AXF42_Ash015810</name>
</gene>
<dbReference type="OrthoDB" id="1906194at2759"/>
<feature type="domain" description="DUF7733" evidence="2">
    <location>
        <begin position="37"/>
        <end position="126"/>
    </location>
</feature>
<dbReference type="PANTHER" id="PTHR33829:SF1">
    <property type="entry name" value="TRANSMEMBRANE PROTEIN"/>
    <property type="match status" value="1"/>
</dbReference>
<evidence type="ECO:0000256" key="1">
    <source>
        <dbReference type="SAM" id="Phobius"/>
    </source>
</evidence>
<evidence type="ECO:0000313" key="4">
    <source>
        <dbReference type="Proteomes" id="UP000236161"/>
    </source>
</evidence>
<evidence type="ECO:0000259" key="2">
    <source>
        <dbReference type="Pfam" id="PF24867"/>
    </source>
</evidence>
<sequence length="209" mass="22269">MSGGIGATANEISLPSDGGGGGGIPLTSHTASGIFTSFRQLNALVLAVVFAASGMVSVGELAFAVFSLPYVLFLSRAAFPPHTGDDSPIFSPKNRLIGIHITVGALLGLFLPVAYILEGVIEGDRELPIRVLALVSYNARRMLTLADWAMDEMDKNAAAGSTRGSDLRRFAGLGLAVANLIFWGTYLFELLLPVYLPLVLSRYYAYKEK</sequence>
<dbReference type="STRING" id="1088818.A0A2H9ZXP4"/>
<dbReference type="Proteomes" id="UP000236161">
    <property type="component" value="Unassembled WGS sequence"/>
</dbReference>
<name>A0A2H9ZXP4_9ASPA</name>
<keyword evidence="1" id="KW-0812">Transmembrane</keyword>
<evidence type="ECO:0000313" key="3">
    <source>
        <dbReference type="EMBL" id="PKA48047.1"/>
    </source>
</evidence>
<dbReference type="Pfam" id="PF24867">
    <property type="entry name" value="DUF7733"/>
    <property type="match status" value="2"/>
</dbReference>
<feature type="domain" description="DUF7733" evidence="2">
    <location>
        <begin position="127"/>
        <end position="204"/>
    </location>
</feature>
<accession>A0A2H9ZXP4</accession>
<dbReference type="EMBL" id="KZ452995">
    <property type="protein sequence ID" value="PKA48047.1"/>
    <property type="molecule type" value="Genomic_DNA"/>
</dbReference>
<dbReference type="AlphaFoldDB" id="A0A2H9ZXP4"/>
<dbReference type="InterPro" id="IPR056635">
    <property type="entry name" value="DUF7733"/>
</dbReference>
<proteinExistence type="predicted"/>
<keyword evidence="4" id="KW-1185">Reference proteome</keyword>
<organism evidence="3 4">
    <name type="scientific">Apostasia shenzhenica</name>
    <dbReference type="NCBI Taxonomy" id="1088818"/>
    <lineage>
        <taxon>Eukaryota</taxon>
        <taxon>Viridiplantae</taxon>
        <taxon>Streptophyta</taxon>
        <taxon>Embryophyta</taxon>
        <taxon>Tracheophyta</taxon>
        <taxon>Spermatophyta</taxon>
        <taxon>Magnoliopsida</taxon>
        <taxon>Liliopsida</taxon>
        <taxon>Asparagales</taxon>
        <taxon>Orchidaceae</taxon>
        <taxon>Apostasioideae</taxon>
        <taxon>Apostasia</taxon>
    </lineage>
</organism>
<feature type="transmembrane region" description="Helical" evidence="1">
    <location>
        <begin position="43"/>
        <end position="66"/>
    </location>
</feature>
<feature type="transmembrane region" description="Helical" evidence="1">
    <location>
        <begin position="170"/>
        <end position="196"/>
    </location>
</feature>
<feature type="transmembrane region" description="Helical" evidence="1">
    <location>
        <begin position="97"/>
        <end position="117"/>
    </location>
</feature>
<protein>
    <recommendedName>
        <fullName evidence="2">DUF7733 domain-containing protein</fullName>
    </recommendedName>
</protein>
<keyword evidence="1" id="KW-1133">Transmembrane helix</keyword>
<keyword evidence="1" id="KW-0472">Membrane</keyword>
<dbReference type="PANTHER" id="PTHR33829">
    <property type="entry name" value="OSJNBA0044M19.10 PROTEIN"/>
    <property type="match status" value="1"/>
</dbReference>